<evidence type="ECO:0000313" key="2">
    <source>
        <dbReference type="EMBL" id="RAG82537.1"/>
    </source>
</evidence>
<feature type="chain" id="PRO_5039112755" evidence="1">
    <location>
        <begin position="22"/>
        <end position="111"/>
    </location>
</feature>
<feature type="signal peptide" evidence="1">
    <location>
        <begin position="1"/>
        <end position="21"/>
    </location>
</feature>
<keyword evidence="3" id="KW-1185">Reference proteome</keyword>
<dbReference type="OrthoDB" id="4210620at2"/>
<name>A0A2X0IDD9_9ACTN</name>
<evidence type="ECO:0000256" key="1">
    <source>
        <dbReference type="SAM" id="SignalP"/>
    </source>
</evidence>
<reference evidence="2 3" key="1">
    <citation type="submission" date="2018-06" db="EMBL/GenBank/DDBJ databases">
        <title>Streptacidiphilus pinicola sp. nov., isolated from pine grove soil.</title>
        <authorList>
            <person name="Roh S.G."/>
            <person name="Park S."/>
            <person name="Kim M.-K."/>
            <person name="Yun B.-R."/>
            <person name="Park J."/>
            <person name="Kim M.J."/>
            <person name="Kim Y.S."/>
            <person name="Kim S.B."/>
        </authorList>
    </citation>
    <scope>NUCLEOTIDE SEQUENCE [LARGE SCALE GENOMIC DNA]</scope>
    <source>
        <strain evidence="2 3">MMS16-CNU450</strain>
    </source>
</reference>
<dbReference type="RefSeq" id="WP_111505288.1">
    <property type="nucleotide sequence ID" value="NZ_QKYN01000112.1"/>
</dbReference>
<keyword evidence="1" id="KW-0732">Signal</keyword>
<gene>
    <name evidence="2" type="ORF">DN069_27205</name>
</gene>
<dbReference type="PROSITE" id="PS51257">
    <property type="entry name" value="PROKAR_LIPOPROTEIN"/>
    <property type="match status" value="1"/>
</dbReference>
<sequence length="111" mass="11126">MSRSRTVAVLLGGVALVVALAGCSDPPQGTVTATNSDGSVVQIVSNPAATSCHRFAPIGVTAVMDGTLADMRLYASANCTGTNDYLSTNTSVGGGPGGLARVFRSYAFVGQ</sequence>
<accession>A0A2X0IDD9</accession>
<protein>
    <submittedName>
        <fullName evidence="2">Uncharacterized protein</fullName>
    </submittedName>
</protein>
<proteinExistence type="predicted"/>
<comment type="caution">
    <text evidence="2">The sequence shown here is derived from an EMBL/GenBank/DDBJ whole genome shotgun (WGS) entry which is preliminary data.</text>
</comment>
<organism evidence="2 3">
    <name type="scientific">Streptacidiphilus pinicola</name>
    <dbReference type="NCBI Taxonomy" id="2219663"/>
    <lineage>
        <taxon>Bacteria</taxon>
        <taxon>Bacillati</taxon>
        <taxon>Actinomycetota</taxon>
        <taxon>Actinomycetes</taxon>
        <taxon>Kitasatosporales</taxon>
        <taxon>Streptomycetaceae</taxon>
        <taxon>Streptacidiphilus</taxon>
    </lineage>
</organism>
<dbReference type="EMBL" id="QKYN01000112">
    <property type="protein sequence ID" value="RAG82537.1"/>
    <property type="molecule type" value="Genomic_DNA"/>
</dbReference>
<evidence type="ECO:0000313" key="3">
    <source>
        <dbReference type="Proteomes" id="UP000248889"/>
    </source>
</evidence>
<dbReference type="AlphaFoldDB" id="A0A2X0IDD9"/>
<dbReference type="Proteomes" id="UP000248889">
    <property type="component" value="Unassembled WGS sequence"/>
</dbReference>